<gene>
    <name evidence="2" type="ORF">PF011_g27880</name>
</gene>
<evidence type="ECO:0000313" key="3">
    <source>
        <dbReference type="Proteomes" id="UP000460718"/>
    </source>
</evidence>
<evidence type="ECO:0000313" key="2">
    <source>
        <dbReference type="EMBL" id="KAE8966589.1"/>
    </source>
</evidence>
<dbReference type="EMBL" id="QXFW01004236">
    <property type="protein sequence ID" value="KAE8966589.1"/>
    <property type="molecule type" value="Genomic_DNA"/>
</dbReference>
<name>A0A6A3HA12_9STRA</name>
<accession>A0A6A3HA12</accession>
<organism evidence="2 3">
    <name type="scientific">Phytophthora fragariae</name>
    <dbReference type="NCBI Taxonomy" id="53985"/>
    <lineage>
        <taxon>Eukaryota</taxon>
        <taxon>Sar</taxon>
        <taxon>Stramenopiles</taxon>
        <taxon>Oomycota</taxon>
        <taxon>Peronosporomycetes</taxon>
        <taxon>Peronosporales</taxon>
        <taxon>Peronosporaceae</taxon>
        <taxon>Phytophthora</taxon>
    </lineage>
</organism>
<dbReference type="Proteomes" id="UP000460718">
    <property type="component" value="Unassembled WGS sequence"/>
</dbReference>
<sequence length="60" mass="6749">MLWQFASSPPPTVSISLSAVASTSCEGCSRWRPPPSSRRYSQRRPPPPPPRRCAWRRTPA</sequence>
<comment type="caution">
    <text evidence="2">The sequence shown here is derived from an EMBL/GenBank/DDBJ whole genome shotgun (WGS) entry which is preliminary data.</text>
</comment>
<evidence type="ECO:0000256" key="1">
    <source>
        <dbReference type="SAM" id="MobiDB-lite"/>
    </source>
</evidence>
<feature type="region of interest" description="Disordered" evidence="1">
    <location>
        <begin position="25"/>
        <end position="60"/>
    </location>
</feature>
<reference evidence="2 3" key="1">
    <citation type="submission" date="2018-09" db="EMBL/GenBank/DDBJ databases">
        <title>Genomic investigation of the strawberry pathogen Phytophthora fragariae indicates pathogenicity is determined by transcriptional variation in three key races.</title>
        <authorList>
            <person name="Adams T.M."/>
            <person name="Armitage A.D."/>
            <person name="Sobczyk M.K."/>
            <person name="Bates H.J."/>
            <person name="Dunwell J.M."/>
            <person name="Nellist C.F."/>
            <person name="Harrison R.J."/>
        </authorList>
    </citation>
    <scope>NUCLEOTIDE SEQUENCE [LARGE SCALE GENOMIC DNA]</scope>
    <source>
        <strain evidence="2 3">SCRP245</strain>
    </source>
</reference>
<dbReference type="AlphaFoldDB" id="A0A6A3HA12"/>
<proteinExistence type="predicted"/>
<protein>
    <submittedName>
        <fullName evidence="2">Uncharacterized protein</fullName>
    </submittedName>
</protein>